<dbReference type="GO" id="GO:0005524">
    <property type="term" value="F:ATP binding"/>
    <property type="evidence" value="ECO:0007669"/>
    <property type="project" value="InterPro"/>
</dbReference>
<sequence>MKCDLCAESIPEKLCQCTQCRKHVCAEHLIQHVTQKSHVTYKLPVLSKVGKIPQCQICGSQNIVKLAWYDDDDNHVIACSTGCIQKLINFQHTDQKQLLMNAKELLFGQSLNFEQKVVKELQIEQMQKNQNFDFLQTLSGQVQTISQFQWTMPSFEQRTLTQQAEQAVSLVHDQKSKLKFENKILAMFEAVDDQSYPVKTAIQVLQHFSCAVRRGSQIDQEVNTFSFGNLPNPLPVYTLRDKFLQSQQKFTIIQSSTGSGKTMLTPIFLSQLQDDIKIIFVTQPNRMNARMVATTI</sequence>
<name>A0A146KBY7_9EUKA</name>
<dbReference type="SUPFAM" id="SSF52540">
    <property type="entry name" value="P-loop containing nucleoside triphosphate hydrolases"/>
    <property type="match status" value="1"/>
</dbReference>
<organism evidence="2">
    <name type="scientific">Trepomonas sp. PC1</name>
    <dbReference type="NCBI Taxonomy" id="1076344"/>
    <lineage>
        <taxon>Eukaryota</taxon>
        <taxon>Metamonada</taxon>
        <taxon>Diplomonadida</taxon>
        <taxon>Hexamitidae</taxon>
        <taxon>Hexamitinae</taxon>
        <taxon>Trepomonas</taxon>
    </lineage>
</organism>
<reference evidence="2" key="1">
    <citation type="submission" date="2015-07" db="EMBL/GenBank/DDBJ databases">
        <title>Adaptation to a free-living lifestyle via gene acquisitions in the diplomonad Trepomonas sp. PC1.</title>
        <authorList>
            <person name="Xu F."/>
            <person name="Jerlstrom-Hultqvist J."/>
            <person name="Kolisko M."/>
            <person name="Simpson A.G.B."/>
            <person name="Roger A.J."/>
            <person name="Svard S.G."/>
            <person name="Andersson J.O."/>
        </authorList>
    </citation>
    <scope>NUCLEOTIDE SEQUENCE</scope>
    <source>
        <strain evidence="2">PC1</strain>
    </source>
</reference>
<proteinExistence type="predicted"/>
<dbReference type="Gene3D" id="3.40.50.300">
    <property type="entry name" value="P-loop containing nucleotide triphosphate hydrolases"/>
    <property type="match status" value="1"/>
</dbReference>
<protein>
    <submittedName>
        <fullName evidence="2">Nonsense-mediated mRNA decay protein</fullName>
    </submittedName>
</protein>
<dbReference type="GO" id="GO:0008270">
    <property type="term" value="F:zinc ion binding"/>
    <property type="evidence" value="ECO:0007669"/>
    <property type="project" value="InterPro"/>
</dbReference>
<accession>A0A146KBY7</accession>
<dbReference type="EMBL" id="GDID01003717">
    <property type="protein sequence ID" value="JAP92889.1"/>
    <property type="molecule type" value="Transcribed_RNA"/>
</dbReference>
<evidence type="ECO:0000259" key="1">
    <source>
        <dbReference type="Pfam" id="PF09416"/>
    </source>
</evidence>
<dbReference type="GO" id="GO:0005737">
    <property type="term" value="C:cytoplasm"/>
    <property type="evidence" value="ECO:0007669"/>
    <property type="project" value="InterPro"/>
</dbReference>
<dbReference type="GO" id="GO:0003723">
    <property type="term" value="F:RNA binding"/>
    <property type="evidence" value="ECO:0007669"/>
    <property type="project" value="InterPro"/>
</dbReference>
<feature type="non-terminal residue" evidence="2">
    <location>
        <position position="296"/>
    </location>
</feature>
<dbReference type="AlphaFoldDB" id="A0A146KBY7"/>
<gene>
    <name evidence="2" type="ORF">TPC1_15022</name>
</gene>
<feature type="domain" description="Upf1" evidence="1">
    <location>
        <begin position="2"/>
        <end position="126"/>
    </location>
</feature>
<dbReference type="InterPro" id="IPR027417">
    <property type="entry name" value="P-loop_NTPase"/>
</dbReference>
<dbReference type="InterPro" id="IPR018999">
    <property type="entry name" value="UPF1_CH/ZBD"/>
</dbReference>
<dbReference type="Pfam" id="PF09416">
    <property type="entry name" value="UPF1_Zn_bind"/>
    <property type="match status" value="1"/>
</dbReference>
<evidence type="ECO:0000313" key="2">
    <source>
        <dbReference type="EMBL" id="JAP92889.1"/>
    </source>
</evidence>
<dbReference type="GO" id="GO:0003724">
    <property type="term" value="F:RNA helicase activity"/>
    <property type="evidence" value="ECO:0007669"/>
    <property type="project" value="InterPro"/>
</dbReference>
<dbReference type="GO" id="GO:0000184">
    <property type="term" value="P:nuclear-transcribed mRNA catabolic process, nonsense-mediated decay"/>
    <property type="evidence" value="ECO:0007669"/>
    <property type="project" value="InterPro"/>
</dbReference>